<dbReference type="Gene3D" id="1.10.490.10">
    <property type="entry name" value="Globins"/>
    <property type="match status" value="1"/>
</dbReference>
<protein>
    <submittedName>
        <fullName evidence="1">Truncated hemoglobins</fullName>
    </submittedName>
</protein>
<keyword evidence="2" id="KW-1185">Reference proteome</keyword>
<name>A0A090QR56_9FLAO</name>
<evidence type="ECO:0000313" key="1">
    <source>
        <dbReference type="EMBL" id="GAK97946.1"/>
    </source>
</evidence>
<proteinExistence type="predicted"/>
<dbReference type="AlphaFoldDB" id="A0A090QR56"/>
<dbReference type="CDD" id="cd08916">
    <property type="entry name" value="TrHb3_P"/>
    <property type="match status" value="1"/>
</dbReference>
<reference evidence="1" key="1">
    <citation type="journal article" date="2014" name="Genome Announc.">
        <title>Draft Genome Sequences of Marine Flavobacterium Nonlabens Strains NR17, NR24, NR27, NR32, NR33, and Ara13.</title>
        <authorList>
            <person name="Nakanishi M."/>
            <person name="Meirelles P."/>
            <person name="Suzuki R."/>
            <person name="Takatani N."/>
            <person name="Mino S."/>
            <person name="Suda W."/>
            <person name="Oshima K."/>
            <person name="Hattori M."/>
            <person name="Ohkuma M."/>
            <person name="Hosokawa M."/>
            <person name="Miyashita K."/>
            <person name="Thompson F.L."/>
            <person name="Niwa A."/>
            <person name="Sawabe T."/>
            <person name="Sawabe T."/>
        </authorList>
    </citation>
    <scope>NUCLEOTIDE SEQUENCE [LARGE SCALE GENOMIC DNA]</scope>
    <source>
        <strain evidence="1">JCM 19294</strain>
    </source>
</reference>
<evidence type="ECO:0000313" key="2">
    <source>
        <dbReference type="Proteomes" id="UP000029221"/>
    </source>
</evidence>
<gene>
    <name evidence="1" type="ORF">JCM19294_1568</name>
</gene>
<dbReference type="InterPro" id="IPR009050">
    <property type="entry name" value="Globin-like_sf"/>
</dbReference>
<dbReference type="SMR" id="A0A090QR56"/>
<sequence>MSGLNTIENRQDVASLVHLFYSKVRKNEILAPIFSKHIKDHQWQLHISKLTDFWDSNLFKKAGYKGNPVSHHIKVDKAESYKIEPTHFGIWLQLWIESVDELFQGEMATQAKFIARKMSTGQYIAMWNHRPDIFK</sequence>
<accession>A0A090QR56</accession>
<dbReference type="Proteomes" id="UP000029221">
    <property type="component" value="Unassembled WGS sequence"/>
</dbReference>
<dbReference type="EMBL" id="BBML01000008">
    <property type="protein sequence ID" value="GAK97946.1"/>
    <property type="molecule type" value="Genomic_DNA"/>
</dbReference>
<dbReference type="GO" id="GO:0019825">
    <property type="term" value="F:oxygen binding"/>
    <property type="evidence" value="ECO:0007669"/>
    <property type="project" value="InterPro"/>
</dbReference>
<dbReference type="SUPFAM" id="SSF46458">
    <property type="entry name" value="Globin-like"/>
    <property type="match status" value="1"/>
</dbReference>
<dbReference type="eggNOG" id="COG2346">
    <property type="taxonomic scope" value="Bacteria"/>
</dbReference>
<organism evidence="1 2">
    <name type="scientific">Nonlabens tegetincola</name>
    <dbReference type="NCBI Taxonomy" id="323273"/>
    <lineage>
        <taxon>Bacteria</taxon>
        <taxon>Pseudomonadati</taxon>
        <taxon>Bacteroidota</taxon>
        <taxon>Flavobacteriia</taxon>
        <taxon>Flavobacteriales</taxon>
        <taxon>Flavobacteriaceae</taxon>
        <taxon>Nonlabens</taxon>
    </lineage>
</organism>
<dbReference type="InterPro" id="IPR012292">
    <property type="entry name" value="Globin/Proto"/>
</dbReference>
<dbReference type="RefSeq" id="WP_042279866.1">
    <property type="nucleotide sequence ID" value="NZ_BBML01000008.1"/>
</dbReference>
<dbReference type="GO" id="GO:0020037">
    <property type="term" value="F:heme binding"/>
    <property type="evidence" value="ECO:0007669"/>
    <property type="project" value="InterPro"/>
</dbReference>
<comment type="caution">
    <text evidence="1">The sequence shown here is derived from an EMBL/GenBank/DDBJ whole genome shotgun (WGS) entry which is preliminary data.</text>
</comment>
<dbReference type="STRING" id="319236.BST91_01130"/>